<keyword evidence="2 5" id="KW-0238">DNA-binding</keyword>
<dbReference type="GO" id="GO:0003677">
    <property type="term" value="F:DNA binding"/>
    <property type="evidence" value="ECO:0007669"/>
    <property type="project" value="UniProtKB-KW"/>
</dbReference>
<proteinExistence type="predicted"/>
<evidence type="ECO:0000313" key="6">
    <source>
        <dbReference type="Proteomes" id="UP001183648"/>
    </source>
</evidence>
<keyword evidence="6" id="KW-1185">Reference proteome</keyword>
<accession>A0ABU2BWB7</accession>
<evidence type="ECO:0000256" key="2">
    <source>
        <dbReference type="ARBA" id="ARBA00023125"/>
    </source>
</evidence>
<name>A0ABU2BWB7_9ACTN</name>
<dbReference type="Pfam" id="PF12802">
    <property type="entry name" value="MarR_2"/>
    <property type="match status" value="1"/>
</dbReference>
<dbReference type="Proteomes" id="UP001183648">
    <property type="component" value="Unassembled WGS sequence"/>
</dbReference>
<evidence type="ECO:0000256" key="3">
    <source>
        <dbReference type="ARBA" id="ARBA00023163"/>
    </source>
</evidence>
<evidence type="ECO:0000313" key="5">
    <source>
        <dbReference type="EMBL" id="MDR7362576.1"/>
    </source>
</evidence>
<dbReference type="InterPro" id="IPR000835">
    <property type="entry name" value="HTH_MarR-typ"/>
</dbReference>
<keyword evidence="1" id="KW-0805">Transcription regulation</keyword>
<feature type="domain" description="HTH marR-type" evidence="4">
    <location>
        <begin position="25"/>
        <end position="155"/>
    </location>
</feature>
<dbReference type="PROSITE" id="PS50995">
    <property type="entry name" value="HTH_MARR_2"/>
    <property type="match status" value="1"/>
</dbReference>
<dbReference type="Gene3D" id="1.10.10.10">
    <property type="entry name" value="Winged helix-like DNA-binding domain superfamily/Winged helix DNA-binding domain"/>
    <property type="match status" value="1"/>
</dbReference>
<organism evidence="5 6">
    <name type="scientific">Nocardioides marmoribigeumensis</name>
    <dbReference type="NCBI Taxonomy" id="433649"/>
    <lineage>
        <taxon>Bacteria</taxon>
        <taxon>Bacillati</taxon>
        <taxon>Actinomycetota</taxon>
        <taxon>Actinomycetes</taxon>
        <taxon>Propionibacteriales</taxon>
        <taxon>Nocardioidaceae</taxon>
        <taxon>Nocardioides</taxon>
    </lineage>
</organism>
<dbReference type="InterPro" id="IPR036390">
    <property type="entry name" value="WH_DNA-bd_sf"/>
</dbReference>
<reference evidence="5 6" key="1">
    <citation type="submission" date="2023-07" db="EMBL/GenBank/DDBJ databases">
        <title>Sequencing the genomes of 1000 actinobacteria strains.</title>
        <authorList>
            <person name="Klenk H.-P."/>
        </authorList>
    </citation>
    <scope>NUCLEOTIDE SEQUENCE [LARGE SCALE GENOMIC DNA]</scope>
    <source>
        <strain evidence="5 6">DSM 19426</strain>
    </source>
</reference>
<dbReference type="SUPFAM" id="SSF46785">
    <property type="entry name" value="Winged helix' DNA-binding domain"/>
    <property type="match status" value="1"/>
</dbReference>
<dbReference type="PANTHER" id="PTHR33164:SF57">
    <property type="entry name" value="MARR-FAMILY TRANSCRIPTIONAL REGULATOR"/>
    <property type="match status" value="1"/>
</dbReference>
<dbReference type="InterPro" id="IPR039422">
    <property type="entry name" value="MarR/SlyA-like"/>
</dbReference>
<dbReference type="RefSeq" id="WP_310301881.1">
    <property type="nucleotide sequence ID" value="NZ_BAAAPS010000008.1"/>
</dbReference>
<dbReference type="EMBL" id="JAVDYG010000001">
    <property type="protein sequence ID" value="MDR7362576.1"/>
    <property type="molecule type" value="Genomic_DNA"/>
</dbReference>
<dbReference type="InterPro" id="IPR023187">
    <property type="entry name" value="Tscrpt_reg_MarR-type_CS"/>
</dbReference>
<comment type="caution">
    <text evidence="5">The sequence shown here is derived from an EMBL/GenBank/DDBJ whole genome shotgun (WGS) entry which is preliminary data.</text>
</comment>
<gene>
    <name evidence="5" type="ORF">J2S63_002129</name>
</gene>
<evidence type="ECO:0000259" key="4">
    <source>
        <dbReference type="PROSITE" id="PS50995"/>
    </source>
</evidence>
<dbReference type="InterPro" id="IPR036388">
    <property type="entry name" value="WH-like_DNA-bd_sf"/>
</dbReference>
<dbReference type="PROSITE" id="PS01117">
    <property type="entry name" value="HTH_MARR_1"/>
    <property type="match status" value="1"/>
</dbReference>
<protein>
    <submittedName>
        <fullName evidence="5">DNA-binding MarR family transcriptional regulator</fullName>
    </submittedName>
</protein>
<dbReference type="SMART" id="SM00418">
    <property type="entry name" value="HTH_ARSR"/>
    <property type="match status" value="1"/>
</dbReference>
<evidence type="ECO:0000256" key="1">
    <source>
        <dbReference type="ARBA" id="ARBA00023015"/>
    </source>
</evidence>
<dbReference type="SMART" id="SM00347">
    <property type="entry name" value="HTH_MARR"/>
    <property type="match status" value="1"/>
</dbReference>
<sequence>MTGSPVTTRAADDTAERQDSLRQIEAEVGVLIKRVRRVIAERAQEVHESLHPSTFLVLTHLADHGPLRASAIVCHFAMDKASVSRQVQHLLDLGLVDRTPDPEDGRATLLSLSDDGRRRLRDVAAHRRQLLDERLGDWDERELADFAAVLARYNATLERAG</sequence>
<dbReference type="PANTHER" id="PTHR33164">
    <property type="entry name" value="TRANSCRIPTIONAL REGULATOR, MARR FAMILY"/>
    <property type="match status" value="1"/>
</dbReference>
<keyword evidence="3" id="KW-0804">Transcription</keyword>
<dbReference type="InterPro" id="IPR001845">
    <property type="entry name" value="HTH_ArsR_DNA-bd_dom"/>
</dbReference>